<feature type="transmembrane region" description="Helical" evidence="6">
    <location>
        <begin position="446"/>
        <end position="468"/>
    </location>
</feature>
<dbReference type="EMBL" id="CVMV01000059">
    <property type="protein sequence ID" value="CRG96438.1"/>
    <property type="molecule type" value="Genomic_DNA"/>
</dbReference>
<dbReference type="RefSeq" id="XP_028529243.1">
    <property type="nucleotide sequence ID" value="XM_028672718.1"/>
</dbReference>
<dbReference type="OMA" id="TDWREQE"/>
<dbReference type="GO" id="GO:0005681">
    <property type="term" value="C:spliceosomal complex"/>
    <property type="evidence" value="ECO:0007669"/>
    <property type="project" value="TreeGrafter"/>
</dbReference>
<dbReference type="Gene3D" id="1.25.10.10">
    <property type="entry name" value="Leucine-rich Repeat Variant"/>
    <property type="match status" value="1"/>
</dbReference>
<evidence type="ECO:0000313" key="8">
    <source>
        <dbReference type="EMBL" id="CRG96438.1"/>
    </source>
</evidence>
<organism evidence="8 9">
    <name type="scientific">Plasmodium gallinaceum</name>
    <dbReference type="NCBI Taxonomy" id="5849"/>
    <lineage>
        <taxon>Eukaryota</taxon>
        <taxon>Sar</taxon>
        <taxon>Alveolata</taxon>
        <taxon>Apicomplexa</taxon>
        <taxon>Aconoidasida</taxon>
        <taxon>Haemosporida</taxon>
        <taxon>Plasmodiidae</taxon>
        <taxon>Plasmodium</taxon>
        <taxon>Plasmodium (Haemamoeba)</taxon>
    </lineage>
</organism>
<dbReference type="InterPro" id="IPR011989">
    <property type="entry name" value="ARM-like"/>
</dbReference>
<accession>A0A1J1GW00</accession>
<name>A0A1J1GW00_PLAGA</name>
<keyword evidence="3" id="KW-0677">Repeat</keyword>
<keyword evidence="2" id="KW-0597">Phosphoprotein</keyword>
<gene>
    <name evidence="8" type="ORF">PGAL8A_00366300</name>
</gene>
<keyword evidence="9" id="KW-1185">Reference proteome</keyword>
<dbReference type="InterPro" id="IPR039678">
    <property type="entry name" value="CTNNBL1"/>
</dbReference>
<dbReference type="Proteomes" id="UP000220797">
    <property type="component" value="Unassembled WGS sequence"/>
</dbReference>
<evidence type="ECO:0000256" key="2">
    <source>
        <dbReference type="ARBA" id="ARBA00022553"/>
    </source>
</evidence>
<dbReference type="SMART" id="SM01156">
    <property type="entry name" value="DUF1716"/>
    <property type="match status" value="1"/>
</dbReference>
<dbReference type="Pfam" id="PF08216">
    <property type="entry name" value="CTNNBL"/>
    <property type="match status" value="1"/>
</dbReference>
<comment type="subcellular location">
    <subcellularLocation>
        <location evidence="1">Nucleus</location>
    </subcellularLocation>
</comment>
<evidence type="ECO:0000256" key="3">
    <source>
        <dbReference type="ARBA" id="ARBA00022737"/>
    </source>
</evidence>
<dbReference type="PANTHER" id="PTHR14978">
    <property type="entry name" value="BETA-CATENIN-LIKE PROTEIN 1 NUCLEAR ASSOCIATED PROTEIN"/>
    <property type="match status" value="1"/>
</dbReference>
<proteinExistence type="predicted"/>
<evidence type="ECO:0000256" key="1">
    <source>
        <dbReference type="ARBA" id="ARBA00004123"/>
    </source>
</evidence>
<dbReference type="SUPFAM" id="SSF48371">
    <property type="entry name" value="ARM repeat"/>
    <property type="match status" value="1"/>
</dbReference>
<comment type="caution">
    <text evidence="8">The sequence shown here is derived from an EMBL/GenBank/DDBJ whole genome shotgun (WGS) entry which is preliminary data.</text>
</comment>
<keyword evidence="5" id="KW-0539">Nucleus</keyword>
<dbReference type="InterPro" id="IPR013180">
    <property type="entry name" value="CTNNBL1_N"/>
</dbReference>
<keyword evidence="4" id="KW-0175">Coiled coil</keyword>
<keyword evidence="6" id="KW-1133">Transmembrane helix</keyword>
<dbReference type="InterPro" id="IPR016024">
    <property type="entry name" value="ARM-type_fold"/>
</dbReference>
<evidence type="ECO:0000256" key="4">
    <source>
        <dbReference type="ARBA" id="ARBA00023054"/>
    </source>
</evidence>
<keyword evidence="6" id="KW-0812">Transmembrane</keyword>
<sequence length="523" mass="61937">MNMEYSDEDIDIEEILKQSENVECIDESNIKKLASVLKKKKKKNEQDRIEYPDNPEKWVNSEVDLDEILVNTKNLSVCSNLYKSMMDYDIFEDIIDLLNHPNIDIVVEVIEIIKEVTNPSNIYELETEVCDSLIEYLNKKKLSHFIINVLEKINEEESEEYYNAMSSIFNIFENIFELENNLQNDLLTNSKLIFFLLKRISTELKCEDSNSLYASEILVLLILRINQFAQNVYDDFYYSIAIFNSLLKYISKYKDKDPSNLYKKEILLNCFQALGNLLLLNNNKKVFESTIGLELMLKLLSERKFLCFPSLKIFALILNDKDTCNKFIELNGLKYLFCLFMLRNPKKNKMNLFEFEENIITVISNLTLYCTDTYLSRVLNKFGEKKCEKIIRLLELRQKYSDIITNEKKKKKENLIVNESLKKMNIQIDDDCRKNLEYMELCDKGYLIYHLIDVILIALFFMNNSYICNNIFIHLYTRNVNIQSIYENILDFLDRLDDDELKEKLKKMLTFFLTSSKESNLFV</sequence>
<dbReference type="GeneID" id="39732193"/>
<reference evidence="8" key="1">
    <citation type="submission" date="2015-04" db="EMBL/GenBank/DDBJ databases">
        <authorList>
            <consortium name="Pathogen Informatics"/>
        </authorList>
    </citation>
    <scope>NUCLEOTIDE SEQUENCE [LARGE SCALE GENOMIC DNA]</scope>
    <source>
        <strain evidence="8">8A</strain>
    </source>
</reference>
<dbReference type="VEuPathDB" id="PlasmoDB:PGAL8A_00366300"/>
<dbReference type="OrthoDB" id="1898821at2759"/>
<dbReference type="AlphaFoldDB" id="A0A1J1GW00"/>
<feature type="domain" description="Beta-catenin-like protein 1 N-terminal" evidence="7">
    <location>
        <begin position="5"/>
        <end position="110"/>
    </location>
</feature>
<protein>
    <submittedName>
        <fullName evidence="8">Beta-catenin-like protein 1, putative</fullName>
    </submittedName>
</protein>
<evidence type="ECO:0000259" key="7">
    <source>
        <dbReference type="SMART" id="SM01156"/>
    </source>
</evidence>
<evidence type="ECO:0000313" key="9">
    <source>
        <dbReference type="Proteomes" id="UP000220797"/>
    </source>
</evidence>
<dbReference type="PANTHER" id="PTHR14978:SF0">
    <property type="entry name" value="BETA-CATENIN-LIKE PROTEIN 1"/>
    <property type="match status" value="1"/>
</dbReference>
<keyword evidence="6" id="KW-0472">Membrane</keyword>
<evidence type="ECO:0000256" key="6">
    <source>
        <dbReference type="SAM" id="Phobius"/>
    </source>
</evidence>
<evidence type="ECO:0000256" key="5">
    <source>
        <dbReference type="ARBA" id="ARBA00023242"/>
    </source>
</evidence>